<sequence>MSFLGLYNTLPHPCKSLQRYTRVPASARAFLGASPGLSKLLFLAAQDIGSGDEMICYRCTQRLAALVFSLRNPSPEDSGSTHAFSGSRFTITDPTFLGGPLADHLLCGTLKAGWEDGPSYVLDLS</sequence>
<keyword evidence="2" id="KW-1185">Reference proteome</keyword>
<dbReference type="Proteomes" id="UP000284706">
    <property type="component" value="Unassembled WGS sequence"/>
</dbReference>
<dbReference type="EMBL" id="NHYE01005513">
    <property type="protein sequence ID" value="PPQ71178.1"/>
    <property type="molecule type" value="Genomic_DNA"/>
</dbReference>
<reference evidence="1 2" key="1">
    <citation type="journal article" date="2018" name="Evol. Lett.">
        <title>Horizontal gene cluster transfer increased hallucinogenic mushroom diversity.</title>
        <authorList>
            <person name="Reynolds H.T."/>
            <person name="Vijayakumar V."/>
            <person name="Gluck-Thaler E."/>
            <person name="Korotkin H.B."/>
            <person name="Matheny P.B."/>
            <person name="Slot J.C."/>
        </authorList>
    </citation>
    <scope>NUCLEOTIDE SEQUENCE [LARGE SCALE GENOMIC DNA]</scope>
    <source>
        <strain evidence="1 2">SRW20</strain>
    </source>
</reference>
<evidence type="ECO:0000313" key="1">
    <source>
        <dbReference type="EMBL" id="PPQ71178.1"/>
    </source>
</evidence>
<proteinExistence type="predicted"/>
<accession>A0A409VY41</accession>
<dbReference type="InParanoid" id="A0A409VY41"/>
<protein>
    <submittedName>
        <fullName evidence="1">Uncharacterized protein</fullName>
    </submittedName>
</protein>
<dbReference type="AlphaFoldDB" id="A0A409VY41"/>
<gene>
    <name evidence="1" type="ORF">CVT26_011039</name>
</gene>
<organism evidence="1 2">
    <name type="scientific">Gymnopilus dilepis</name>
    <dbReference type="NCBI Taxonomy" id="231916"/>
    <lineage>
        <taxon>Eukaryota</taxon>
        <taxon>Fungi</taxon>
        <taxon>Dikarya</taxon>
        <taxon>Basidiomycota</taxon>
        <taxon>Agaricomycotina</taxon>
        <taxon>Agaricomycetes</taxon>
        <taxon>Agaricomycetidae</taxon>
        <taxon>Agaricales</taxon>
        <taxon>Agaricineae</taxon>
        <taxon>Hymenogastraceae</taxon>
        <taxon>Gymnopilus</taxon>
    </lineage>
</organism>
<name>A0A409VY41_9AGAR</name>
<evidence type="ECO:0000313" key="2">
    <source>
        <dbReference type="Proteomes" id="UP000284706"/>
    </source>
</evidence>
<comment type="caution">
    <text evidence="1">The sequence shown here is derived from an EMBL/GenBank/DDBJ whole genome shotgun (WGS) entry which is preliminary data.</text>
</comment>